<protein>
    <submittedName>
        <fullName evidence="1">Beta-lactamase superfamily domain protein</fullName>
    </submittedName>
</protein>
<accession>A0A151ANG6</accession>
<dbReference type="SUPFAM" id="SSF56281">
    <property type="entry name" value="Metallo-hydrolase/oxidoreductase"/>
    <property type="match status" value="1"/>
</dbReference>
<dbReference type="InterPro" id="IPR036866">
    <property type="entry name" value="RibonucZ/Hydroxyglut_hydro"/>
</dbReference>
<proteinExistence type="predicted"/>
<evidence type="ECO:0000313" key="1">
    <source>
        <dbReference type="EMBL" id="KYH29166.1"/>
    </source>
</evidence>
<dbReference type="AlphaFoldDB" id="A0A151ANG6"/>
<reference evidence="1 2" key="1">
    <citation type="submission" date="2016-02" db="EMBL/GenBank/DDBJ databases">
        <title>Genome sequence of Clostridium colicanis DSM 13634.</title>
        <authorList>
            <person name="Poehlein A."/>
            <person name="Daniel R."/>
        </authorList>
    </citation>
    <scope>NUCLEOTIDE SEQUENCE [LARGE SCALE GENOMIC DNA]</scope>
    <source>
        <strain evidence="1 2">DSM 13634</strain>
    </source>
</reference>
<dbReference type="PANTHER" id="PTHR42967:SF1">
    <property type="entry name" value="MBL FOLD METALLO-HYDROLASE"/>
    <property type="match status" value="1"/>
</dbReference>
<dbReference type="Proteomes" id="UP000075374">
    <property type="component" value="Unassembled WGS sequence"/>
</dbReference>
<keyword evidence="2" id="KW-1185">Reference proteome</keyword>
<dbReference type="STRING" id="1121305.CLCOL_13030"/>
<evidence type="ECO:0000313" key="2">
    <source>
        <dbReference type="Proteomes" id="UP000075374"/>
    </source>
</evidence>
<dbReference type="PATRIC" id="fig|1121305.3.peg.1305"/>
<dbReference type="RefSeq" id="WP_061858170.1">
    <property type="nucleotide sequence ID" value="NZ_LTBB01000005.1"/>
</dbReference>
<dbReference type="PANTHER" id="PTHR42967">
    <property type="entry name" value="METAL DEPENDENT HYDROLASE"/>
    <property type="match status" value="1"/>
</dbReference>
<dbReference type="EMBL" id="LTBB01000005">
    <property type="protein sequence ID" value="KYH29166.1"/>
    <property type="molecule type" value="Genomic_DNA"/>
</dbReference>
<dbReference type="Gene3D" id="3.60.15.10">
    <property type="entry name" value="Ribonuclease Z/Hydroxyacylglutathione hydrolase-like"/>
    <property type="match status" value="1"/>
</dbReference>
<gene>
    <name evidence="1" type="ORF">CLCOL_13030</name>
</gene>
<comment type="caution">
    <text evidence="1">The sequence shown here is derived from an EMBL/GenBank/DDBJ whole genome shotgun (WGS) entry which is preliminary data.</text>
</comment>
<name>A0A151ANG6_9CLOT</name>
<sequence length="242" mass="28530">MNKAKVYYLYHDGFILETASHIFIFDYFNDISDSKERSLDTGVIPDEVFYTQKNIYVLVSHGHEDHFNPLIFNWQNINDKVKYILSSDIEIKDSFPEHRLISKDDSLILDDIIIKAYGSTDIGVSFLIKADNINIFHAGDLNWWHWYDESDEYNSQMAKDFKAEINKLKGVPIDIAFFPVDPRLKEYYYLGGEYFIKNLHPKLFIPMHFENHTEITKNFGKKIKGHDTKIIPIHRRGQEILF</sequence>
<organism evidence="1 2">
    <name type="scientific">Clostridium colicanis DSM 13634</name>
    <dbReference type="NCBI Taxonomy" id="1121305"/>
    <lineage>
        <taxon>Bacteria</taxon>
        <taxon>Bacillati</taxon>
        <taxon>Bacillota</taxon>
        <taxon>Clostridia</taxon>
        <taxon>Eubacteriales</taxon>
        <taxon>Clostridiaceae</taxon>
        <taxon>Clostridium</taxon>
    </lineage>
</organism>